<sequence>MTSLIQFDLLFNLPRKLGLAMMRGDEHTNKNKKNPNRDMGEKEGHHLFFILEVRYAFKTKLSLPSAHAHQIKRQSYWSADGECCLFFPSTDLQEAACVRTSHREDTIVNDRAARSSRSAPSLLVEVVQEKKNTANYG</sequence>
<keyword evidence="2" id="KW-1185">Reference proteome</keyword>
<protein>
    <submittedName>
        <fullName evidence="1">Uncharacterized protein</fullName>
    </submittedName>
</protein>
<gene>
    <name evidence="1" type="ORF">ILYODFUR_029081</name>
</gene>
<dbReference type="Proteomes" id="UP001482620">
    <property type="component" value="Unassembled WGS sequence"/>
</dbReference>
<proteinExistence type="predicted"/>
<organism evidence="1 2">
    <name type="scientific">Ilyodon furcidens</name>
    <name type="common">goldbreast splitfin</name>
    <dbReference type="NCBI Taxonomy" id="33524"/>
    <lineage>
        <taxon>Eukaryota</taxon>
        <taxon>Metazoa</taxon>
        <taxon>Chordata</taxon>
        <taxon>Craniata</taxon>
        <taxon>Vertebrata</taxon>
        <taxon>Euteleostomi</taxon>
        <taxon>Actinopterygii</taxon>
        <taxon>Neopterygii</taxon>
        <taxon>Teleostei</taxon>
        <taxon>Neoteleostei</taxon>
        <taxon>Acanthomorphata</taxon>
        <taxon>Ovalentaria</taxon>
        <taxon>Atherinomorphae</taxon>
        <taxon>Cyprinodontiformes</taxon>
        <taxon>Goodeidae</taxon>
        <taxon>Ilyodon</taxon>
    </lineage>
</organism>
<accession>A0ABV0VL31</accession>
<comment type="caution">
    <text evidence="1">The sequence shown here is derived from an EMBL/GenBank/DDBJ whole genome shotgun (WGS) entry which is preliminary data.</text>
</comment>
<dbReference type="EMBL" id="JAHRIQ010108353">
    <property type="protein sequence ID" value="MEQ2256927.1"/>
    <property type="molecule type" value="Genomic_DNA"/>
</dbReference>
<evidence type="ECO:0000313" key="1">
    <source>
        <dbReference type="EMBL" id="MEQ2256927.1"/>
    </source>
</evidence>
<reference evidence="1 2" key="1">
    <citation type="submission" date="2021-06" db="EMBL/GenBank/DDBJ databases">
        <authorList>
            <person name="Palmer J.M."/>
        </authorList>
    </citation>
    <scope>NUCLEOTIDE SEQUENCE [LARGE SCALE GENOMIC DNA]</scope>
    <source>
        <strain evidence="2">if_2019</strain>
        <tissue evidence="1">Muscle</tissue>
    </source>
</reference>
<evidence type="ECO:0000313" key="2">
    <source>
        <dbReference type="Proteomes" id="UP001482620"/>
    </source>
</evidence>
<name>A0ABV0VL31_9TELE</name>